<keyword evidence="2 6" id="KW-0489">Methyltransferase</keyword>
<dbReference type="PRINTS" id="PR00105">
    <property type="entry name" value="C5METTRFRASE"/>
</dbReference>
<dbReference type="GO" id="GO:0032259">
    <property type="term" value="P:methylation"/>
    <property type="evidence" value="ECO:0007669"/>
    <property type="project" value="UniProtKB-KW"/>
</dbReference>
<feature type="active site" evidence="6">
    <location>
        <position position="74"/>
    </location>
</feature>
<dbReference type="PROSITE" id="PS51679">
    <property type="entry name" value="SAM_MT_C5"/>
    <property type="match status" value="1"/>
</dbReference>
<protein>
    <recommendedName>
        <fullName evidence="1">DNA (cytosine-5-)-methyltransferase</fullName>
        <ecNumber evidence="1">2.1.1.37</ecNumber>
    </recommendedName>
</protein>
<dbReference type="InterPro" id="IPR050750">
    <property type="entry name" value="C5-MTase"/>
</dbReference>
<dbReference type="NCBIfam" id="TIGR00675">
    <property type="entry name" value="dcm"/>
    <property type="match status" value="1"/>
</dbReference>
<dbReference type="Pfam" id="PF00145">
    <property type="entry name" value="DNA_methylase"/>
    <property type="match status" value="1"/>
</dbReference>
<gene>
    <name evidence="8" type="ORF">DFR70_110186</name>
</gene>
<keyword evidence="4 6" id="KW-0949">S-adenosyl-L-methionine</keyword>
<comment type="similarity">
    <text evidence="6 7">Belongs to the class I-like SAM-binding methyltransferase superfamily. C5-methyltransferase family.</text>
</comment>
<dbReference type="Gene3D" id="3.90.120.10">
    <property type="entry name" value="DNA Methylase, subunit A, domain 2"/>
    <property type="match status" value="1"/>
</dbReference>
<dbReference type="PANTHER" id="PTHR46098">
    <property type="entry name" value="TRNA (CYTOSINE(38)-C(5))-METHYLTRANSFERASE"/>
    <property type="match status" value="1"/>
</dbReference>
<evidence type="ECO:0000256" key="4">
    <source>
        <dbReference type="ARBA" id="ARBA00022691"/>
    </source>
</evidence>
<dbReference type="OrthoDB" id="9813719at2"/>
<keyword evidence="5" id="KW-0680">Restriction system</keyword>
<accession>A0A318K0Q0</accession>
<dbReference type="GO" id="GO:0009307">
    <property type="term" value="P:DNA restriction-modification system"/>
    <property type="evidence" value="ECO:0007669"/>
    <property type="project" value="UniProtKB-KW"/>
</dbReference>
<comment type="caution">
    <text evidence="8">The sequence shown here is derived from an EMBL/GenBank/DDBJ whole genome shotgun (WGS) entry which is preliminary data.</text>
</comment>
<dbReference type="GO" id="GO:0003886">
    <property type="term" value="F:DNA (cytosine-5-)-methyltransferase activity"/>
    <property type="evidence" value="ECO:0007669"/>
    <property type="project" value="UniProtKB-EC"/>
</dbReference>
<sequence>MPSFYEFFAGGGMAHAGLGGGWECVFANDIDTKKAASYKVNWGDAHLKVGDVAGLAVTDLPEGRADLAWASFPCQDLSLAGAGAGLSGARSGTFHPFWKLMKALNSENRAPKLVVLENVVGALTAGLKDTITGKSDGRDFVELGKVLAKEHYRFGALVVDAVHWVPQSRPRLFIIAVHDEVQIPTHLISDAPSDRWHPSTLRTAHRRLMSSVKAAEDKWVWWNLPEPPNKRVRFQTLEKLVEKKEVPKGIVWHSEVVTNALLDLMSDFNKKKVEQAKLDTINGGRRVGTVYKRMRPEGEWVEVNGKKRRQNIQRAEVRFDDIAGCLRTPTGGSSRQTILIVEGESVRSRLLSPLEVLRLMGLRDDYKWPEAYSYNDMYHLAGDGVVVPVVRFLAENILEPVLANQVVAADASESPVKLTA</sequence>
<evidence type="ECO:0000256" key="3">
    <source>
        <dbReference type="ARBA" id="ARBA00022679"/>
    </source>
</evidence>
<dbReference type="AlphaFoldDB" id="A0A318K0Q0"/>
<dbReference type="Proteomes" id="UP000247569">
    <property type="component" value="Unassembled WGS sequence"/>
</dbReference>
<name>A0A318K0Q0_9NOCA</name>
<keyword evidence="3 6" id="KW-0808">Transferase</keyword>
<dbReference type="InterPro" id="IPR001525">
    <property type="entry name" value="C5_MeTfrase"/>
</dbReference>
<evidence type="ECO:0000256" key="5">
    <source>
        <dbReference type="ARBA" id="ARBA00022747"/>
    </source>
</evidence>
<evidence type="ECO:0000256" key="6">
    <source>
        <dbReference type="PROSITE-ProRule" id="PRU01016"/>
    </source>
</evidence>
<proteinExistence type="inferred from homology"/>
<dbReference type="PANTHER" id="PTHR46098:SF1">
    <property type="entry name" value="TRNA (CYTOSINE(38)-C(5))-METHYLTRANSFERASE"/>
    <property type="match status" value="1"/>
</dbReference>
<dbReference type="EC" id="2.1.1.37" evidence="1"/>
<dbReference type="Gene3D" id="3.40.50.150">
    <property type="entry name" value="Vaccinia Virus protein VP39"/>
    <property type="match status" value="1"/>
</dbReference>
<evidence type="ECO:0000256" key="7">
    <source>
        <dbReference type="RuleBase" id="RU000416"/>
    </source>
</evidence>
<evidence type="ECO:0000256" key="1">
    <source>
        <dbReference type="ARBA" id="ARBA00011975"/>
    </source>
</evidence>
<keyword evidence="9" id="KW-1185">Reference proteome</keyword>
<reference evidence="8 9" key="1">
    <citation type="submission" date="2018-05" db="EMBL/GenBank/DDBJ databases">
        <title>Genomic Encyclopedia of Type Strains, Phase IV (KMG-IV): sequencing the most valuable type-strain genomes for metagenomic binning, comparative biology and taxonomic classification.</title>
        <authorList>
            <person name="Goeker M."/>
        </authorList>
    </citation>
    <scope>NUCLEOTIDE SEQUENCE [LARGE SCALE GENOMIC DNA]</scope>
    <source>
        <strain evidence="8 9">DSM 44704</strain>
    </source>
</reference>
<evidence type="ECO:0000256" key="2">
    <source>
        <dbReference type="ARBA" id="ARBA00022603"/>
    </source>
</evidence>
<organism evidence="8 9">
    <name type="scientific">Nocardia tenerifensis</name>
    <dbReference type="NCBI Taxonomy" id="228006"/>
    <lineage>
        <taxon>Bacteria</taxon>
        <taxon>Bacillati</taxon>
        <taxon>Actinomycetota</taxon>
        <taxon>Actinomycetes</taxon>
        <taxon>Mycobacteriales</taxon>
        <taxon>Nocardiaceae</taxon>
        <taxon>Nocardia</taxon>
    </lineage>
</organism>
<dbReference type="EMBL" id="QJKF01000010">
    <property type="protein sequence ID" value="PXX60345.1"/>
    <property type="molecule type" value="Genomic_DNA"/>
</dbReference>
<evidence type="ECO:0000313" key="8">
    <source>
        <dbReference type="EMBL" id="PXX60345.1"/>
    </source>
</evidence>
<dbReference type="InterPro" id="IPR029063">
    <property type="entry name" value="SAM-dependent_MTases_sf"/>
</dbReference>
<evidence type="ECO:0000313" key="9">
    <source>
        <dbReference type="Proteomes" id="UP000247569"/>
    </source>
</evidence>
<dbReference type="SUPFAM" id="SSF53335">
    <property type="entry name" value="S-adenosyl-L-methionine-dependent methyltransferases"/>
    <property type="match status" value="1"/>
</dbReference>